<dbReference type="EMBL" id="CM004395">
    <property type="protein sequence ID" value="KAG8646637.1"/>
    <property type="molecule type" value="Genomic_DNA"/>
</dbReference>
<dbReference type="Proteomes" id="UP000091857">
    <property type="component" value="Chromosome 9"/>
</dbReference>
<reference evidence="2" key="1">
    <citation type="journal article" date="2016" name="Nat. Biotechnol.">
        <title>Sequencing wild and cultivated cassava and related species reveals extensive interspecific hybridization and genetic diversity.</title>
        <authorList>
            <person name="Bredeson J.V."/>
            <person name="Lyons J.B."/>
            <person name="Prochnik S.E."/>
            <person name="Wu G.A."/>
            <person name="Ha C.M."/>
            <person name="Edsinger-Gonzales E."/>
            <person name="Grimwood J."/>
            <person name="Schmutz J."/>
            <person name="Rabbi I.Y."/>
            <person name="Egesi C."/>
            <person name="Nauluvula P."/>
            <person name="Lebot V."/>
            <person name="Ndunguru J."/>
            <person name="Mkamilo G."/>
            <person name="Bart R.S."/>
            <person name="Setter T.L."/>
            <person name="Gleadow R.M."/>
            <person name="Kulakow P."/>
            <person name="Ferguson M.E."/>
            <person name="Rounsley S."/>
            <person name="Rokhsar D.S."/>
        </authorList>
    </citation>
    <scope>NUCLEOTIDE SEQUENCE [LARGE SCALE GENOMIC DNA]</scope>
    <source>
        <strain evidence="2">cv. AM560-2</strain>
    </source>
</reference>
<protein>
    <submittedName>
        <fullName evidence="1">Uncharacterized protein</fullName>
    </submittedName>
</protein>
<organism evidence="1 2">
    <name type="scientific">Manihot esculenta</name>
    <name type="common">Cassava</name>
    <name type="synonym">Jatropha manihot</name>
    <dbReference type="NCBI Taxonomy" id="3983"/>
    <lineage>
        <taxon>Eukaryota</taxon>
        <taxon>Viridiplantae</taxon>
        <taxon>Streptophyta</taxon>
        <taxon>Embryophyta</taxon>
        <taxon>Tracheophyta</taxon>
        <taxon>Spermatophyta</taxon>
        <taxon>Magnoliopsida</taxon>
        <taxon>eudicotyledons</taxon>
        <taxon>Gunneridae</taxon>
        <taxon>Pentapetalae</taxon>
        <taxon>rosids</taxon>
        <taxon>fabids</taxon>
        <taxon>Malpighiales</taxon>
        <taxon>Euphorbiaceae</taxon>
        <taxon>Crotonoideae</taxon>
        <taxon>Manihoteae</taxon>
        <taxon>Manihot</taxon>
    </lineage>
</organism>
<accession>A0ACB7H1R1</accession>
<name>A0ACB7H1R1_MANES</name>
<keyword evidence="2" id="KW-1185">Reference proteome</keyword>
<gene>
    <name evidence="1" type="ORF">MANES_09G018580v8</name>
</gene>
<evidence type="ECO:0000313" key="2">
    <source>
        <dbReference type="Proteomes" id="UP000091857"/>
    </source>
</evidence>
<proteinExistence type="predicted"/>
<comment type="caution">
    <text evidence="1">The sequence shown here is derived from an EMBL/GenBank/DDBJ whole genome shotgun (WGS) entry which is preliminary data.</text>
</comment>
<sequence length="409" mass="45907">MSKTIELLGISHNLYSLSILINCFCHLHLVDFGFSVFGKMLKFGLEPDVVTFATLINGLCIESKIDKAVEFFDDMVARGYQPNVRTFNVIAQNTFNVMIQRGVEPGVITYTSLIDGLCISDQFKEALALLKEMVGRNISPDVFTFNILIDTLCKKGLVSNAQDIIKIMIQRGVEPTFVTYNSLMDGYCLGNQIDKARKLFDLMVTNEIANIFSYNILINGYCLVPSGVTYSTLIKGMFQAERPQTALELFKNMSSHGQQPDIGNLDEALTLLKEMEESQLKPDLVTYCILINGMCKAGKINDAKELFSSLFENGSQPNVHIYSAIMKGLCQKGLIDEAYKIFRDMERGGWFLRHENLPKASELINEMVDKGFSADATTTELVVHLSRNDDLILRKLRDSFEATKCINVK</sequence>
<evidence type="ECO:0000313" key="1">
    <source>
        <dbReference type="EMBL" id="KAG8646637.1"/>
    </source>
</evidence>